<dbReference type="InterPro" id="IPR005467">
    <property type="entry name" value="His_kinase_dom"/>
</dbReference>
<evidence type="ECO:0000313" key="9">
    <source>
        <dbReference type="Proteomes" id="UP000184488"/>
    </source>
</evidence>
<dbReference type="InterPro" id="IPR004358">
    <property type="entry name" value="Sig_transdc_His_kin-like_C"/>
</dbReference>
<dbReference type="PRINTS" id="PR00344">
    <property type="entry name" value="BCTRLSENSOR"/>
</dbReference>
<keyword evidence="5 8" id="KW-0418">Kinase</keyword>
<name>A0A1M6CSN7_9FLAO</name>
<dbReference type="PROSITE" id="PS50109">
    <property type="entry name" value="HIS_KIN"/>
    <property type="match status" value="1"/>
</dbReference>
<organism evidence="8 9">
    <name type="scientific">Flavobacterium terrae</name>
    <dbReference type="NCBI Taxonomy" id="415425"/>
    <lineage>
        <taxon>Bacteria</taxon>
        <taxon>Pseudomonadati</taxon>
        <taxon>Bacteroidota</taxon>
        <taxon>Flavobacteriia</taxon>
        <taxon>Flavobacteriales</taxon>
        <taxon>Flavobacteriaceae</taxon>
        <taxon>Flavobacterium</taxon>
    </lineage>
</organism>
<dbReference type="SMART" id="SM00388">
    <property type="entry name" value="HisKA"/>
    <property type="match status" value="1"/>
</dbReference>
<dbReference type="Gene3D" id="3.30.565.10">
    <property type="entry name" value="Histidine kinase-like ATPase, C-terminal domain"/>
    <property type="match status" value="1"/>
</dbReference>
<accession>A0A1M6CSN7</accession>
<keyword evidence="4" id="KW-0808">Transferase</keyword>
<dbReference type="Pfam" id="PF02518">
    <property type="entry name" value="HATPase_c"/>
    <property type="match status" value="1"/>
</dbReference>
<proteinExistence type="predicted"/>
<keyword evidence="9" id="KW-1185">Reference proteome</keyword>
<dbReference type="EMBL" id="FQZI01000002">
    <property type="protein sequence ID" value="SHI64037.1"/>
    <property type="molecule type" value="Genomic_DNA"/>
</dbReference>
<dbReference type="FunFam" id="3.30.565.10:FF:000006">
    <property type="entry name" value="Sensor histidine kinase WalK"/>
    <property type="match status" value="1"/>
</dbReference>
<keyword evidence="3" id="KW-0597">Phosphoprotein</keyword>
<feature type="transmembrane region" description="Helical" evidence="6">
    <location>
        <begin position="16"/>
        <end position="36"/>
    </location>
</feature>
<feature type="transmembrane region" description="Helical" evidence="6">
    <location>
        <begin position="209"/>
        <end position="230"/>
    </location>
</feature>
<dbReference type="EC" id="2.7.13.3" evidence="2"/>
<keyword evidence="6" id="KW-0812">Transmembrane</keyword>
<keyword evidence="6" id="KW-1133">Transmembrane helix</keyword>
<evidence type="ECO:0000256" key="2">
    <source>
        <dbReference type="ARBA" id="ARBA00012438"/>
    </source>
</evidence>
<dbReference type="Proteomes" id="UP000184488">
    <property type="component" value="Unassembled WGS sequence"/>
</dbReference>
<evidence type="ECO:0000256" key="4">
    <source>
        <dbReference type="ARBA" id="ARBA00022679"/>
    </source>
</evidence>
<evidence type="ECO:0000313" key="8">
    <source>
        <dbReference type="EMBL" id="SHI64037.1"/>
    </source>
</evidence>
<dbReference type="CDD" id="cd00082">
    <property type="entry name" value="HisKA"/>
    <property type="match status" value="1"/>
</dbReference>
<evidence type="ECO:0000259" key="7">
    <source>
        <dbReference type="PROSITE" id="PS50109"/>
    </source>
</evidence>
<dbReference type="PANTHER" id="PTHR43547:SF2">
    <property type="entry name" value="HYBRID SIGNAL TRANSDUCTION HISTIDINE KINASE C"/>
    <property type="match status" value="1"/>
</dbReference>
<dbReference type="SUPFAM" id="SSF55874">
    <property type="entry name" value="ATPase domain of HSP90 chaperone/DNA topoisomerase II/histidine kinase"/>
    <property type="match status" value="1"/>
</dbReference>
<dbReference type="InterPro" id="IPR003661">
    <property type="entry name" value="HisK_dim/P_dom"/>
</dbReference>
<dbReference type="InterPro" id="IPR036097">
    <property type="entry name" value="HisK_dim/P_sf"/>
</dbReference>
<dbReference type="STRING" id="415425.SAMN05444363_1076"/>
<dbReference type="RefSeq" id="WP_073309300.1">
    <property type="nucleotide sequence ID" value="NZ_FQZI01000002.1"/>
</dbReference>
<dbReference type="GO" id="GO:0000155">
    <property type="term" value="F:phosphorelay sensor kinase activity"/>
    <property type="evidence" value="ECO:0007669"/>
    <property type="project" value="InterPro"/>
</dbReference>
<evidence type="ECO:0000256" key="1">
    <source>
        <dbReference type="ARBA" id="ARBA00000085"/>
    </source>
</evidence>
<dbReference type="Gene3D" id="1.10.287.130">
    <property type="match status" value="1"/>
</dbReference>
<sequence>MEENATNKKLKHSPNAFILLFVIFLSCASLIFLNYYTIKILSSSRAYVNGESHYSKAQKDAVRHLIIYLYTYNSKHWQLFLEEMKVPQGDGKARIGLLDNASEISIKESFTIGRNSHKDLDDIIWLFNNFNSIPFFATAIKEWEQGDYLIEKLFQTGKKVNQKITTHSLKNEDRQTILMEINEISDKLTINERNFSNTLGEGTHMIKNYLVYTNIFFILIIISTVSIYYYSMIKRLIISNKKIEQKNSELIIVNKELDKFVYSASHDLRSPITSLKGLIEIAIDEDNIDEIKNYLNLMNTSLTRQDQFISDIIDYSRNKRLESHNEAVNLNETITEIIDQHRHIKEVKEIEINKQIDLNEVYSDRLRLKIILSNLVSNAIKYSDKEKKSKFINIKTTKEGNQLKIEVTDNGIGIKNDLLHKVFDMFFATNSNLGSGLGLYITKEAVENLKGSISVDSTIEKGTTFFVKIPLRYEK</sequence>
<evidence type="ECO:0000256" key="6">
    <source>
        <dbReference type="SAM" id="Phobius"/>
    </source>
</evidence>
<reference evidence="9" key="1">
    <citation type="submission" date="2016-11" db="EMBL/GenBank/DDBJ databases">
        <authorList>
            <person name="Varghese N."/>
            <person name="Submissions S."/>
        </authorList>
    </citation>
    <scope>NUCLEOTIDE SEQUENCE [LARGE SCALE GENOMIC DNA]</scope>
    <source>
        <strain evidence="9">DSM 18829</strain>
    </source>
</reference>
<dbReference type="PANTHER" id="PTHR43547">
    <property type="entry name" value="TWO-COMPONENT HISTIDINE KINASE"/>
    <property type="match status" value="1"/>
</dbReference>
<dbReference type="SMART" id="SM00387">
    <property type="entry name" value="HATPase_c"/>
    <property type="match status" value="1"/>
</dbReference>
<dbReference type="InterPro" id="IPR036890">
    <property type="entry name" value="HATPase_C_sf"/>
</dbReference>
<dbReference type="AlphaFoldDB" id="A0A1M6CSN7"/>
<evidence type="ECO:0000256" key="5">
    <source>
        <dbReference type="ARBA" id="ARBA00022777"/>
    </source>
</evidence>
<comment type="catalytic activity">
    <reaction evidence="1">
        <text>ATP + protein L-histidine = ADP + protein N-phospho-L-histidine.</text>
        <dbReference type="EC" id="2.7.13.3"/>
    </reaction>
</comment>
<gene>
    <name evidence="8" type="ORF">SAMN05444363_1076</name>
</gene>
<dbReference type="InterPro" id="IPR003594">
    <property type="entry name" value="HATPase_dom"/>
</dbReference>
<keyword evidence="6" id="KW-0472">Membrane</keyword>
<dbReference type="OrthoDB" id="9781208at2"/>
<protein>
    <recommendedName>
        <fullName evidence="2">histidine kinase</fullName>
        <ecNumber evidence="2">2.7.13.3</ecNumber>
    </recommendedName>
</protein>
<evidence type="ECO:0000256" key="3">
    <source>
        <dbReference type="ARBA" id="ARBA00022553"/>
    </source>
</evidence>
<feature type="domain" description="Histidine kinase" evidence="7">
    <location>
        <begin position="263"/>
        <end position="473"/>
    </location>
</feature>
<dbReference type="SUPFAM" id="SSF47384">
    <property type="entry name" value="Homodimeric domain of signal transducing histidine kinase"/>
    <property type="match status" value="1"/>
</dbReference>
<dbReference type="Pfam" id="PF00512">
    <property type="entry name" value="HisKA"/>
    <property type="match status" value="1"/>
</dbReference>